<reference evidence="3" key="1">
    <citation type="submission" date="2021-01" db="EMBL/GenBank/DDBJ databases">
        <title>Whole genome shotgun sequence of Rhizocola hellebori NBRC 109834.</title>
        <authorList>
            <person name="Komaki H."/>
            <person name="Tamura T."/>
        </authorList>
    </citation>
    <scope>NUCLEOTIDE SEQUENCE</scope>
    <source>
        <strain evidence="3">NBRC 109834</strain>
    </source>
</reference>
<dbReference type="Gene3D" id="2.30.38.10">
    <property type="entry name" value="Luciferase, Domain 3"/>
    <property type="match status" value="1"/>
</dbReference>
<protein>
    <submittedName>
        <fullName evidence="3">Long-chain acyl-CoA synthetase</fullName>
    </submittedName>
</protein>
<accession>A0A8J3QDJ6</accession>
<dbReference type="GO" id="GO:0016405">
    <property type="term" value="F:CoA-ligase activity"/>
    <property type="evidence" value="ECO:0007669"/>
    <property type="project" value="TreeGrafter"/>
</dbReference>
<dbReference type="PANTHER" id="PTHR24096:SF267">
    <property type="entry name" value="MALONATE--COA LIGASE ACSF3, MITOCHONDRIAL"/>
    <property type="match status" value="1"/>
</dbReference>
<dbReference type="SUPFAM" id="SSF56801">
    <property type="entry name" value="Acetyl-CoA synthetase-like"/>
    <property type="match status" value="1"/>
</dbReference>
<dbReference type="AlphaFoldDB" id="A0A8J3QDJ6"/>
<dbReference type="InterPro" id="IPR020845">
    <property type="entry name" value="AMP-binding_CS"/>
</dbReference>
<organism evidence="3 4">
    <name type="scientific">Rhizocola hellebori</name>
    <dbReference type="NCBI Taxonomy" id="1392758"/>
    <lineage>
        <taxon>Bacteria</taxon>
        <taxon>Bacillati</taxon>
        <taxon>Actinomycetota</taxon>
        <taxon>Actinomycetes</taxon>
        <taxon>Micromonosporales</taxon>
        <taxon>Micromonosporaceae</taxon>
        <taxon>Rhizocola</taxon>
    </lineage>
</organism>
<proteinExistence type="predicted"/>
<dbReference type="RefSeq" id="WP_203912466.1">
    <property type="nucleotide sequence ID" value="NZ_BONY01000054.1"/>
</dbReference>
<dbReference type="EMBL" id="BONY01000054">
    <property type="protein sequence ID" value="GIH08716.1"/>
    <property type="molecule type" value="Genomic_DNA"/>
</dbReference>
<dbReference type="Pfam" id="PF13193">
    <property type="entry name" value="AMP-binding_C"/>
    <property type="match status" value="1"/>
</dbReference>
<dbReference type="PANTHER" id="PTHR24096">
    <property type="entry name" value="LONG-CHAIN-FATTY-ACID--COA LIGASE"/>
    <property type="match status" value="1"/>
</dbReference>
<dbReference type="InterPro" id="IPR000873">
    <property type="entry name" value="AMP-dep_synth/lig_dom"/>
</dbReference>
<dbReference type="Proteomes" id="UP000612899">
    <property type="component" value="Unassembled WGS sequence"/>
</dbReference>
<name>A0A8J3QDJ6_9ACTN</name>
<evidence type="ECO:0000313" key="4">
    <source>
        <dbReference type="Proteomes" id="UP000612899"/>
    </source>
</evidence>
<dbReference type="Gene3D" id="3.30.300.30">
    <property type="match status" value="1"/>
</dbReference>
<feature type="domain" description="AMP-binding enzyme C-terminal" evidence="2">
    <location>
        <begin position="384"/>
        <end position="457"/>
    </location>
</feature>
<dbReference type="InterPro" id="IPR025110">
    <property type="entry name" value="AMP-bd_C"/>
</dbReference>
<dbReference type="InterPro" id="IPR045851">
    <property type="entry name" value="AMP-bd_C_sf"/>
</dbReference>
<dbReference type="Gene3D" id="3.40.50.980">
    <property type="match status" value="3"/>
</dbReference>
<evidence type="ECO:0000259" key="1">
    <source>
        <dbReference type="Pfam" id="PF00501"/>
    </source>
</evidence>
<comment type="caution">
    <text evidence="3">The sequence shown here is derived from an EMBL/GenBank/DDBJ whole genome shotgun (WGS) entry which is preliminary data.</text>
</comment>
<sequence>MNFASLLRDKAGAQPGRVALHSRESSWTWTDLDALVDRAAAGLLASGATKVAICLPNTIEFVVALLGTIRAGLIAVPVNPAFTAREIEHVLADSGAELLIRDKAPDATPSAPFPEVDDDQVGVLLYTSGTEGAPKGAMLTHRALMANHRQLEQIEPPILSADDVLLLGIPLFHAYGLNTGLGSVLWYGATGVLEPQFDPLGTAGLIALHRITAVVGVPAMYLAWNAEPSAPELLKSLRLAVCGAAALDPQSAAEFTKRTGLTVHIGYGLTETAPVLTSTLASASVKPGSIGKAIPGVELKLVNEYGTPAEDEPGEGDDDPGQIVVRGENLFLGYWPDRRGGPAGEDGWWPTGDVAYADAEGDLFIVDRIGELIIVNGFNVYPAEVEQVLLSHPAVREAAALGAPHELTGHTVHAFVVPQGAVTQAELAEHCAANLARFKCPTRIEIVSELPHSATGKVRKTLLRDQP</sequence>
<evidence type="ECO:0000259" key="2">
    <source>
        <dbReference type="Pfam" id="PF13193"/>
    </source>
</evidence>
<feature type="domain" description="AMP-dependent synthetase/ligase" evidence="1">
    <location>
        <begin position="8"/>
        <end position="335"/>
    </location>
</feature>
<dbReference type="PROSITE" id="PS00455">
    <property type="entry name" value="AMP_BINDING"/>
    <property type="match status" value="1"/>
</dbReference>
<dbReference type="Pfam" id="PF00501">
    <property type="entry name" value="AMP-binding"/>
    <property type="match status" value="1"/>
</dbReference>
<gene>
    <name evidence="3" type="primary">fadD_2</name>
    <name evidence="3" type="ORF">Rhe02_67830</name>
</gene>
<evidence type="ECO:0000313" key="3">
    <source>
        <dbReference type="EMBL" id="GIH08716.1"/>
    </source>
</evidence>
<keyword evidence="4" id="KW-1185">Reference proteome</keyword>